<dbReference type="PANTHER" id="PTHR13932:SF6">
    <property type="entry name" value="OXYGEN-INDEPENDENT COPROPORPHYRINOGEN III OXIDASE"/>
    <property type="match status" value="1"/>
</dbReference>
<evidence type="ECO:0000256" key="3">
    <source>
        <dbReference type="ARBA" id="ARBA00004785"/>
    </source>
</evidence>
<reference evidence="17" key="1">
    <citation type="submission" date="2018-06" db="EMBL/GenBank/DDBJ databases">
        <authorList>
            <person name="Zhirakovskaya E."/>
        </authorList>
    </citation>
    <scope>NUCLEOTIDE SEQUENCE</scope>
</reference>
<evidence type="ECO:0000256" key="5">
    <source>
        <dbReference type="ARBA" id="ARBA00011245"/>
    </source>
</evidence>
<evidence type="ECO:0000256" key="10">
    <source>
        <dbReference type="ARBA" id="ARBA00022723"/>
    </source>
</evidence>
<dbReference type="InterPro" id="IPR006638">
    <property type="entry name" value="Elp3/MiaA/NifB-like_rSAM"/>
</dbReference>
<name>A0A3B0VB44_9ZZZZ</name>
<dbReference type="AlphaFoldDB" id="A0A3B0VB44"/>
<dbReference type="InterPro" id="IPR058240">
    <property type="entry name" value="rSAM_sf"/>
</dbReference>
<comment type="cofactor">
    <cofactor evidence="1">
        <name>[4Fe-4S] cluster</name>
        <dbReference type="ChEBI" id="CHEBI:49883"/>
    </cofactor>
</comment>
<dbReference type="PANTHER" id="PTHR13932">
    <property type="entry name" value="COPROPORPHYRINIGEN III OXIDASE"/>
    <property type="match status" value="1"/>
</dbReference>
<dbReference type="SFLD" id="SFLDG01065">
    <property type="entry name" value="anaerobic_coproporphyrinogen-I"/>
    <property type="match status" value="1"/>
</dbReference>
<evidence type="ECO:0000256" key="1">
    <source>
        <dbReference type="ARBA" id="ARBA00001966"/>
    </source>
</evidence>
<organism evidence="17">
    <name type="scientific">hydrothermal vent metagenome</name>
    <dbReference type="NCBI Taxonomy" id="652676"/>
    <lineage>
        <taxon>unclassified sequences</taxon>
        <taxon>metagenomes</taxon>
        <taxon>ecological metagenomes</taxon>
    </lineage>
</organism>
<dbReference type="SFLD" id="SFLDS00029">
    <property type="entry name" value="Radical_SAM"/>
    <property type="match status" value="1"/>
</dbReference>
<dbReference type="SUPFAM" id="SSF102114">
    <property type="entry name" value="Radical SAM enzymes"/>
    <property type="match status" value="1"/>
</dbReference>
<dbReference type="Pfam" id="PF04055">
    <property type="entry name" value="Radical_SAM"/>
    <property type="match status" value="1"/>
</dbReference>
<comment type="catalytic activity">
    <reaction evidence="15">
        <text>coproporphyrinogen III + 2 S-adenosyl-L-methionine = protoporphyrinogen IX + 2 5'-deoxyadenosine + 2 L-methionine + 2 CO2</text>
        <dbReference type="Rhea" id="RHEA:15425"/>
        <dbReference type="ChEBI" id="CHEBI:16526"/>
        <dbReference type="ChEBI" id="CHEBI:17319"/>
        <dbReference type="ChEBI" id="CHEBI:57307"/>
        <dbReference type="ChEBI" id="CHEBI:57309"/>
        <dbReference type="ChEBI" id="CHEBI:57844"/>
        <dbReference type="ChEBI" id="CHEBI:59789"/>
        <dbReference type="EC" id="1.3.98.3"/>
    </reaction>
</comment>
<dbReference type="GO" id="GO:0051539">
    <property type="term" value="F:4 iron, 4 sulfur cluster binding"/>
    <property type="evidence" value="ECO:0007669"/>
    <property type="project" value="UniProtKB-KW"/>
</dbReference>
<dbReference type="PROSITE" id="PS51918">
    <property type="entry name" value="RADICAL_SAM"/>
    <property type="match status" value="1"/>
</dbReference>
<dbReference type="UniPathway" id="UPA00251">
    <property type="reaction ID" value="UER00323"/>
</dbReference>
<keyword evidence="14" id="KW-0627">Porphyrin biosynthesis</keyword>
<comment type="subcellular location">
    <subcellularLocation>
        <location evidence="2">Cytoplasm</location>
    </subcellularLocation>
</comment>
<keyword evidence="11 17" id="KW-0560">Oxidoreductase</keyword>
<dbReference type="InterPro" id="IPR023404">
    <property type="entry name" value="rSAM_horseshoe"/>
</dbReference>
<feature type="domain" description="Radical SAM core" evidence="16">
    <location>
        <begin position="45"/>
        <end position="279"/>
    </location>
</feature>
<dbReference type="Gene3D" id="1.10.10.920">
    <property type="match status" value="1"/>
</dbReference>
<sequence length="458" mass="51904">MELNSEFLNKYNVSGPRYTSYPPANFFHANINSDNYIEELQASNTQKPENISLYIHIPFCPLRCHFCGCNTTSGQNRSVVRRYIDAVKKEIKIVANNLDLNRRVTQIHWGGGTPNSIAMSFIEEIMDLIKETFVIAKNAEIAIECSPAYLDFPHIDELAGMGFNRVSLGIQDFREDILEVVNRQAPKHPVKDIVEYFREKGFSGINLDFIYGLPMQTTESFRETLNKAIEIKPDRIVTFSYAHVPWVKEAQKKLEEVGLPQAKDKIAMLINSIKQLQDAGYISIGIDHFAKPEDDLAQAYLNKKLHRNFQGYCTLETTGQVYGFGASSISQLWGAYIQNRKGIFEYMDSVEKTGFAVERGYILNKNEQLVRSVVNSIMCNGILIFDKIASQFHISVDEVKSIIAFDKSRFLDFENDGLIQINNDSITVSDKGRMIARNIAMALDPALKQGEAIYSKTV</sequence>
<dbReference type="InterPro" id="IPR034505">
    <property type="entry name" value="Coproporphyrinogen-III_oxidase"/>
</dbReference>
<dbReference type="GO" id="GO:0046872">
    <property type="term" value="F:metal ion binding"/>
    <property type="evidence" value="ECO:0007669"/>
    <property type="project" value="UniProtKB-KW"/>
</dbReference>
<evidence type="ECO:0000256" key="15">
    <source>
        <dbReference type="ARBA" id="ARBA00048321"/>
    </source>
</evidence>
<dbReference type="SFLD" id="SFLDG01082">
    <property type="entry name" value="B12-binding_domain_containing"/>
    <property type="match status" value="1"/>
</dbReference>
<keyword evidence="9" id="KW-0949">S-adenosyl-L-methionine</keyword>
<comment type="pathway">
    <text evidence="3">Porphyrin-containing compound metabolism; protoporphyrin-IX biosynthesis; protoporphyrinogen-IX from coproporphyrinogen-III (AdoMet route): step 1/1.</text>
</comment>
<dbReference type="GO" id="GO:0051989">
    <property type="term" value="F:coproporphyrinogen dehydrogenase activity"/>
    <property type="evidence" value="ECO:0007669"/>
    <property type="project" value="UniProtKB-EC"/>
</dbReference>
<dbReference type="GO" id="GO:0006782">
    <property type="term" value="P:protoporphyrinogen IX biosynthetic process"/>
    <property type="evidence" value="ECO:0007669"/>
    <property type="project" value="UniProtKB-UniPathway"/>
</dbReference>
<dbReference type="GO" id="GO:0005737">
    <property type="term" value="C:cytoplasm"/>
    <property type="evidence" value="ECO:0007669"/>
    <property type="project" value="UniProtKB-SubCell"/>
</dbReference>
<dbReference type="CDD" id="cd01335">
    <property type="entry name" value="Radical_SAM"/>
    <property type="match status" value="1"/>
</dbReference>
<evidence type="ECO:0000259" key="16">
    <source>
        <dbReference type="PROSITE" id="PS51918"/>
    </source>
</evidence>
<gene>
    <name evidence="17" type="ORF">MNBD_BACTEROID07-153</name>
</gene>
<keyword evidence="7" id="KW-0004">4Fe-4S</keyword>
<evidence type="ECO:0000256" key="12">
    <source>
        <dbReference type="ARBA" id="ARBA00023004"/>
    </source>
</evidence>
<evidence type="ECO:0000256" key="8">
    <source>
        <dbReference type="ARBA" id="ARBA00022490"/>
    </source>
</evidence>
<evidence type="ECO:0000256" key="14">
    <source>
        <dbReference type="ARBA" id="ARBA00023244"/>
    </source>
</evidence>
<evidence type="ECO:0000256" key="9">
    <source>
        <dbReference type="ARBA" id="ARBA00022691"/>
    </source>
</evidence>
<dbReference type="InterPro" id="IPR007197">
    <property type="entry name" value="rSAM"/>
</dbReference>
<dbReference type="NCBIfam" id="TIGR00538">
    <property type="entry name" value="hemN"/>
    <property type="match status" value="1"/>
</dbReference>
<dbReference type="PIRSF" id="PIRSF000167">
    <property type="entry name" value="HemN"/>
    <property type="match status" value="1"/>
</dbReference>
<dbReference type="EMBL" id="UOET01000337">
    <property type="protein sequence ID" value="VAW29206.1"/>
    <property type="molecule type" value="Genomic_DNA"/>
</dbReference>
<evidence type="ECO:0000256" key="11">
    <source>
        <dbReference type="ARBA" id="ARBA00023002"/>
    </source>
</evidence>
<proteinExistence type="inferred from homology"/>
<keyword evidence="13" id="KW-0411">Iron-sulfur</keyword>
<evidence type="ECO:0000256" key="7">
    <source>
        <dbReference type="ARBA" id="ARBA00022485"/>
    </source>
</evidence>
<dbReference type="SMART" id="SM00729">
    <property type="entry name" value="Elp3"/>
    <property type="match status" value="1"/>
</dbReference>
<evidence type="ECO:0000256" key="2">
    <source>
        <dbReference type="ARBA" id="ARBA00004496"/>
    </source>
</evidence>
<accession>A0A3B0VB44</accession>
<dbReference type="InterPro" id="IPR004558">
    <property type="entry name" value="Coprogen_oxidase_HemN"/>
</dbReference>
<comment type="subunit">
    <text evidence="5">Monomer.</text>
</comment>
<dbReference type="GO" id="GO:0004109">
    <property type="term" value="F:coproporphyrinogen oxidase activity"/>
    <property type="evidence" value="ECO:0007669"/>
    <property type="project" value="InterPro"/>
</dbReference>
<comment type="similarity">
    <text evidence="4">Belongs to the anaerobic coproporphyrinogen-III oxidase family.</text>
</comment>
<evidence type="ECO:0000256" key="4">
    <source>
        <dbReference type="ARBA" id="ARBA00005493"/>
    </source>
</evidence>
<dbReference type="EC" id="1.3.98.3" evidence="6"/>
<evidence type="ECO:0000256" key="13">
    <source>
        <dbReference type="ARBA" id="ARBA00023014"/>
    </source>
</evidence>
<dbReference type="Gene3D" id="3.80.30.20">
    <property type="entry name" value="tm_1862 like domain"/>
    <property type="match status" value="1"/>
</dbReference>
<keyword evidence="8" id="KW-0963">Cytoplasm</keyword>
<evidence type="ECO:0000313" key="17">
    <source>
        <dbReference type="EMBL" id="VAW29206.1"/>
    </source>
</evidence>
<protein>
    <recommendedName>
        <fullName evidence="6">coproporphyrinogen dehydrogenase</fullName>
        <ecNumber evidence="6">1.3.98.3</ecNumber>
    </recommendedName>
</protein>
<evidence type="ECO:0000256" key="6">
    <source>
        <dbReference type="ARBA" id="ARBA00011912"/>
    </source>
</evidence>
<keyword evidence="12" id="KW-0408">Iron</keyword>
<keyword evidence="10" id="KW-0479">Metal-binding</keyword>